<gene>
    <name evidence="2" type="ORF">Rhopal_005366-T1</name>
</gene>
<reference evidence="2 3" key="1">
    <citation type="submission" date="2021-12" db="EMBL/GenBank/DDBJ databases">
        <title>High titer production of polyol ester of fatty acids by Rhodotorula paludigena BS15 towards product separation-free biomass refinery.</title>
        <authorList>
            <person name="Mano J."/>
            <person name="Ono H."/>
            <person name="Tanaka T."/>
            <person name="Naito K."/>
            <person name="Sushida H."/>
            <person name="Ike M."/>
            <person name="Tokuyasu K."/>
            <person name="Kitaoka M."/>
        </authorList>
    </citation>
    <scope>NUCLEOTIDE SEQUENCE [LARGE SCALE GENOMIC DNA]</scope>
    <source>
        <strain evidence="2 3">BS15</strain>
    </source>
</reference>
<comment type="caution">
    <text evidence="2">The sequence shown here is derived from an EMBL/GenBank/DDBJ whole genome shotgun (WGS) entry which is preliminary data.</text>
</comment>
<protein>
    <recommendedName>
        <fullName evidence="4">Mediator complex subunit 11</fullName>
    </recommendedName>
</protein>
<keyword evidence="3" id="KW-1185">Reference proteome</keyword>
<proteinExistence type="predicted"/>
<evidence type="ECO:0000313" key="2">
    <source>
        <dbReference type="EMBL" id="GJN92336.1"/>
    </source>
</evidence>
<feature type="compositionally biased region" description="Low complexity" evidence="1">
    <location>
        <begin position="165"/>
        <end position="182"/>
    </location>
</feature>
<name>A0AAV5GS49_9BASI</name>
<evidence type="ECO:0000313" key="3">
    <source>
        <dbReference type="Proteomes" id="UP001342314"/>
    </source>
</evidence>
<dbReference type="AlphaFoldDB" id="A0AAV5GS49"/>
<feature type="region of interest" description="Disordered" evidence="1">
    <location>
        <begin position="86"/>
        <end position="195"/>
    </location>
</feature>
<evidence type="ECO:0000256" key="1">
    <source>
        <dbReference type="SAM" id="MobiDB-lite"/>
    </source>
</evidence>
<sequence length="382" mass="37402">MSASHETKHALESSLKATLVQLSRIVAFQARLQQQGAAQYAPPAPRHLTEQLRGEAANFEAICDALEKRLLRAIAVLERDARKAAGISPLPVPSPAPAPAADTTADDDGALPFALPPSTASASTAPSASKAVQLDLTLSPSPPPAASTSAPTDDVLDASLPFQLPPSTATNTSAPPAAAAPPASDPAPIPSFDFGSGSSEDINALLASLNMPPFSVGEPDPGTAAQADTTMPDLSLDALSNLLGSTSAATSAAPPAGGSSGLDSLGLSFPSPALGAPAFLPTAFSAAPPAFTAVSAPPPAGAETDFSSIDFTSLGLPADFGASLSSASVPPPQPAAAAAGGGGDVDMSGLGEFDFAALMGGEAAGADAGLDELLKSLGAGGS</sequence>
<dbReference type="EMBL" id="BQKY01000011">
    <property type="protein sequence ID" value="GJN92336.1"/>
    <property type="molecule type" value="Genomic_DNA"/>
</dbReference>
<evidence type="ECO:0008006" key="4">
    <source>
        <dbReference type="Google" id="ProtNLM"/>
    </source>
</evidence>
<feature type="compositionally biased region" description="Low complexity" evidence="1">
    <location>
        <begin position="110"/>
        <end position="139"/>
    </location>
</feature>
<organism evidence="2 3">
    <name type="scientific">Rhodotorula paludigena</name>
    <dbReference type="NCBI Taxonomy" id="86838"/>
    <lineage>
        <taxon>Eukaryota</taxon>
        <taxon>Fungi</taxon>
        <taxon>Dikarya</taxon>
        <taxon>Basidiomycota</taxon>
        <taxon>Pucciniomycotina</taxon>
        <taxon>Microbotryomycetes</taxon>
        <taxon>Sporidiobolales</taxon>
        <taxon>Sporidiobolaceae</taxon>
        <taxon>Rhodotorula</taxon>
    </lineage>
</organism>
<accession>A0AAV5GS49</accession>
<dbReference type="Proteomes" id="UP001342314">
    <property type="component" value="Unassembled WGS sequence"/>
</dbReference>